<dbReference type="PANTHER" id="PTHR18898:SF2">
    <property type="entry name" value="NUCLEOPROTEIN TPR"/>
    <property type="match status" value="1"/>
</dbReference>
<dbReference type="InterPro" id="IPR012929">
    <property type="entry name" value="Nucleoprot-TPR/MLP1-2_dom"/>
</dbReference>
<evidence type="ECO:0000259" key="7">
    <source>
        <dbReference type="Pfam" id="PF25785"/>
    </source>
</evidence>
<dbReference type="GO" id="GO:0017056">
    <property type="term" value="F:structural constituent of nuclear pore"/>
    <property type="evidence" value="ECO:0007669"/>
    <property type="project" value="TreeGrafter"/>
</dbReference>
<feature type="region of interest" description="Disordered" evidence="5">
    <location>
        <begin position="1532"/>
        <end position="1552"/>
    </location>
</feature>
<feature type="compositionally biased region" description="Basic and acidic residues" evidence="5">
    <location>
        <begin position="1542"/>
        <end position="1552"/>
    </location>
</feature>
<feature type="coiled-coil region" evidence="4">
    <location>
        <begin position="1196"/>
        <end position="1261"/>
    </location>
</feature>
<evidence type="ECO:0000313" key="8">
    <source>
        <dbReference type="EMBL" id="QPG77098.1"/>
    </source>
</evidence>
<dbReference type="Pfam" id="PF07926">
    <property type="entry name" value="TPR_MLP1_2"/>
    <property type="match status" value="1"/>
</dbReference>
<feature type="region of interest" description="Disordered" evidence="5">
    <location>
        <begin position="1"/>
        <end position="144"/>
    </location>
</feature>
<feature type="compositionally biased region" description="Basic and acidic residues" evidence="5">
    <location>
        <begin position="1459"/>
        <end position="1474"/>
    </location>
</feature>
<feature type="region of interest" description="Disordered" evidence="5">
    <location>
        <begin position="1455"/>
        <end position="1474"/>
    </location>
</feature>
<keyword evidence="3" id="KW-0539">Nucleus</keyword>
<sequence>MDDQPQKTPFSEGKSPADDAADLSQTPPSTTSLVPTIEPEQAAPVEDVQTVEPVLSAVPQEQEDVQQTVQGSILLYPSPGLVSENHESTMVEEEETPEDTEQSVDASVLPIEASISREESPASNESPESAGSPESLDVSPEPASEDYSALSSFYRIEEPTLHSLEPALFQALLSGFGEYQSLKSTSQILEVNLEQLKHSAQSKIVSVTTELHTAQEKIRHLDKDSLESSGDKLKYQQKLAKAHEEMLKAQNIVSDLKQQIQQYSEEKKNAFEMLSNKQEQLVGSTQEIKALAESNKQLRNQMSASETGKEELRSQVMTELLAKTKYQRELTLANQSSSWYENELSKKTSELQRLREEKRTEVTDLRSRLDKAEQHSSVVTKSKETLSKSLKDLQVKFDNSLVKIKELSDKVSNQEHEYTEELSKKEQMLIILQNSSDDRKNRIDSLQKMYDETSQKVASDEASYKAQFEGLQADITKRESKIKDLEETVNDLTSANINSGVDTSNILLGLNDGGGVSGADRSVTLTPSAQKVLRATDYSLTDLVAEINQLRKALYREKRGRQKAEEELTTIFKELDRRMPLLKSYKEKCLSLEMKHGQFELMLDNLSKEKSMFRTQLSISSKKAEELQQQVVQLTQYKTDLQRQLATLLAEVTVKEQGDGSSLTKEEKAYIGKLVAHEPELEDLTDTGKLISERLTTFKDIEDLIERNEQLLVVSRDLGTELERRESSGSAELGEAENEALEKSKDAILKLKEQLQNTKTQLEAVTNNRDMLQKLVENGQVAPGNENNSADGKALNERISRLVEQLRQKQQEYNDLKRQYDTKTFELNMKVQSLISEKSDVSLELAKANSSINLIRERAKSSGYLSEATKAENEQLKKTSVRLQDRQSKLEMRVQQLDDALLESRSMQATLEVQVKSLSAEKVMWKNNDDRLREEMEKLSSEKSKANSLTVKLQILDAERQSQFKGTLERLNNNIDRLQKQLDDVRAKLEASNEETKRILHSKNADARSYQARIDGLSEELKSAQEALLNKSHSVVEIGDHLEQLQKKYDSLNSKRTSGLVSLGADTSDDAVAALRQELNRALEDSKLASQNAVQYKQIATASEKELNILNDTYSRYKVSTELRIAQGKEETSELQAQLEELSNAKSLLEERFQALSKQYSEEKNIADAKITELNAAVNAFDSIKADYEARIGSLNDDITSRAELLKRSEEKLKEKDVSVSEISSENEELKRQIISLQEKISQLDMDMKAAQSELETFTESWKSEKSNLEEQSRRDKMRVSEMDTQNRTLMNQLESSQFSFGDSNGLESDKDMKSLLGYLHRENDSLSQQLEYSKSEEKKLRQSVSMNEKELSEVKIQLEEAKQRSLVADKYTTLLEKMKQESQELSVYKENNQSLRDEVRSYSEKVQRLENEYNLTVSKIEPLQQQVAQLQSEAEARNKQLEIAQSELNAMKTQLESKGGEKDENKKAEDEEKKALVLRVADLERQKSSATRNEEQLKLYQTETLRLNNEVKSLKARIASLNEETEQKIEEIKKSAGKSEGPADKAREEFRKKVHVQEMEVYKRKLQQETDAYKNQVALESEVFKKNIEAESKTRLQQEMEAYKKRVRAPSNARISEVIEQRWKARSAELDAQYEAKVKEVEANNRESVGSGGITDDERKKMREELEKEKESVREEVTTSVRKETQFRENILKRQLMALKQKVKELEGTPSTADMSTTSAIVSATAPEVVPIVFPATAPASLPSAPFSVPSAPASLPATPAPTTTPASKRPAESSSGNDDKRTKTE</sequence>
<evidence type="ECO:0000259" key="6">
    <source>
        <dbReference type="Pfam" id="PF07926"/>
    </source>
</evidence>
<evidence type="ECO:0000313" key="9">
    <source>
        <dbReference type="Proteomes" id="UP000662931"/>
    </source>
</evidence>
<feature type="region of interest" description="Disordered" evidence="5">
    <location>
        <begin position="863"/>
        <end position="882"/>
    </location>
</feature>
<evidence type="ECO:0000256" key="1">
    <source>
        <dbReference type="ARBA" id="ARBA00004123"/>
    </source>
</evidence>
<feature type="region of interest" description="Disordered" evidence="5">
    <location>
        <begin position="1739"/>
        <end position="1787"/>
    </location>
</feature>
<dbReference type="EMBL" id="CP064815">
    <property type="protein sequence ID" value="QPG77098.1"/>
    <property type="molecule type" value="Genomic_DNA"/>
</dbReference>
<dbReference type="InterPro" id="IPR057974">
    <property type="entry name" value="NUA/TPR/MLP1-2-like_dom"/>
</dbReference>
<comment type="subcellular location">
    <subcellularLocation>
        <location evidence="1">Nucleus</location>
    </subcellularLocation>
</comment>
<feature type="coiled-coil region" evidence="4">
    <location>
        <begin position="922"/>
        <end position="1092"/>
    </location>
</feature>
<feature type="coiled-coil region" evidence="4">
    <location>
        <begin position="468"/>
        <end position="495"/>
    </location>
</feature>
<proteinExistence type="predicted"/>
<dbReference type="PANTHER" id="PTHR18898">
    <property type="entry name" value="NUCLEOPROTEIN TPR-RELATED"/>
    <property type="match status" value="1"/>
</dbReference>
<feature type="compositionally biased region" description="Basic and acidic residues" evidence="5">
    <location>
        <begin position="869"/>
        <end position="882"/>
    </location>
</feature>
<protein>
    <recommendedName>
        <fullName evidence="10">Nucleoprotein TPR/MLP1 domain-containing protein</fullName>
    </recommendedName>
</protein>
<evidence type="ECO:0000256" key="2">
    <source>
        <dbReference type="ARBA" id="ARBA00023054"/>
    </source>
</evidence>
<feature type="compositionally biased region" description="Low complexity" evidence="5">
    <location>
        <begin position="121"/>
        <end position="135"/>
    </location>
</feature>
<evidence type="ECO:0000256" key="5">
    <source>
        <dbReference type="SAM" id="MobiDB-lite"/>
    </source>
</evidence>
<evidence type="ECO:0008006" key="10">
    <source>
        <dbReference type="Google" id="ProtNLM"/>
    </source>
</evidence>
<feature type="compositionally biased region" description="Polar residues" evidence="5">
    <location>
        <begin position="23"/>
        <end position="34"/>
    </location>
</feature>
<evidence type="ECO:0000256" key="4">
    <source>
        <dbReference type="SAM" id="Coils"/>
    </source>
</evidence>
<dbReference type="KEGG" id="bnn:FOA43_004501"/>
<feature type="coiled-coil region" evidence="4">
    <location>
        <begin position="239"/>
        <end position="424"/>
    </location>
</feature>
<feature type="coiled-coil region" evidence="4">
    <location>
        <begin position="738"/>
        <end position="826"/>
    </location>
</feature>
<name>A0A875S838_EENNA</name>
<feature type="compositionally biased region" description="Basic and acidic residues" evidence="5">
    <location>
        <begin position="1657"/>
        <end position="1683"/>
    </location>
</feature>
<feature type="compositionally biased region" description="Acidic residues" evidence="5">
    <location>
        <begin position="90"/>
        <end position="102"/>
    </location>
</feature>
<dbReference type="Proteomes" id="UP000662931">
    <property type="component" value="Chromosome 4"/>
</dbReference>
<dbReference type="GeneID" id="62197901"/>
<dbReference type="Pfam" id="PF25785">
    <property type="entry name" value="TPR"/>
    <property type="match status" value="1"/>
</dbReference>
<reference evidence="8" key="1">
    <citation type="submission" date="2020-10" db="EMBL/GenBank/DDBJ databases">
        <authorList>
            <person name="Roach M.J.R."/>
        </authorList>
    </citation>
    <scope>NUCLEOTIDE SEQUENCE</scope>
    <source>
        <strain evidence="8">CBS 1945</strain>
    </source>
</reference>
<dbReference type="GO" id="GO:0005643">
    <property type="term" value="C:nuclear pore"/>
    <property type="evidence" value="ECO:0007669"/>
    <property type="project" value="TreeGrafter"/>
</dbReference>
<dbReference type="GO" id="GO:0006406">
    <property type="term" value="P:mRNA export from nucleus"/>
    <property type="evidence" value="ECO:0007669"/>
    <property type="project" value="TreeGrafter"/>
</dbReference>
<feature type="domain" description="NUA/TPR/MLP1-2-like" evidence="7">
    <location>
        <begin position="620"/>
        <end position="726"/>
    </location>
</feature>
<feature type="compositionally biased region" description="Low complexity" evidence="5">
    <location>
        <begin position="1739"/>
        <end position="1769"/>
    </location>
</feature>
<keyword evidence="2 4" id="KW-0175">Coiled coil</keyword>
<keyword evidence="9" id="KW-1185">Reference proteome</keyword>
<feature type="region of interest" description="Disordered" evidence="5">
    <location>
        <begin position="1644"/>
        <end position="1683"/>
    </location>
</feature>
<dbReference type="GO" id="GO:0006606">
    <property type="term" value="P:protein import into nucleus"/>
    <property type="evidence" value="ECO:0007669"/>
    <property type="project" value="InterPro"/>
</dbReference>
<feature type="domain" description="Nucleoprotein TPR/MLP1-2" evidence="6">
    <location>
        <begin position="1170"/>
        <end position="1296"/>
    </location>
</feature>
<dbReference type="RefSeq" id="XP_038780663.1">
    <property type="nucleotide sequence ID" value="XM_038924735.1"/>
</dbReference>
<evidence type="ECO:0000256" key="3">
    <source>
        <dbReference type="ARBA" id="ARBA00023242"/>
    </source>
</evidence>
<gene>
    <name evidence="8" type="ORF">FOA43_004501</name>
</gene>
<accession>A0A875S838</accession>
<dbReference type="OrthoDB" id="343070at2759"/>
<organism evidence="8 9">
    <name type="scientific">Eeniella nana</name>
    <name type="common">Yeast</name>
    <name type="synonym">Brettanomyces nanus</name>
    <dbReference type="NCBI Taxonomy" id="13502"/>
    <lineage>
        <taxon>Eukaryota</taxon>
        <taxon>Fungi</taxon>
        <taxon>Dikarya</taxon>
        <taxon>Ascomycota</taxon>
        <taxon>Saccharomycotina</taxon>
        <taxon>Pichiomycetes</taxon>
        <taxon>Pichiales</taxon>
        <taxon>Pichiaceae</taxon>
        <taxon>Brettanomyces</taxon>
    </lineage>
</organism>
<feature type="coiled-coil region" evidence="4">
    <location>
        <begin position="1125"/>
        <end position="1159"/>
    </location>
</feature>